<dbReference type="InterPro" id="IPR022801">
    <property type="entry name" value="Ribosomal_uS4"/>
</dbReference>
<accession>A0A7T0BSK5</accession>
<proteinExistence type="inferred from homology"/>
<sequence length="181" mass="21518">MIRIQSRIKKKVFQKNDSKVDYRKKKLTPYAVSLAEKQKLKFAYDLSERKFSALFKKSRSFSYTNMNLIFLQSLFFRLDSLLVSVGIAKTFRHARQLISHRKILVNNLICNKSSYTCLVGDIVSLKNNVIEENFNVKENQYLELDLNDNFSFKIIKYPVCEEDINWLKINMQLIVEFYNKY</sequence>
<dbReference type="PROSITE" id="PS50889">
    <property type="entry name" value="S4"/>
    <property type="match status" value="1"/>
</dbReference>
<evidence type="ECO:0000313" key="11">
    <source>
        <dbReference type="Proteomes" id="UP000594451"/>
    </source>
</evidence>
<dbReference type="Proteomes" id="UP000594451">
    <property type="component" value="Chromosome"/>
</dbReference>
<evidence type="ECO:0000256" key="4">
    <source>
        <dbReference type="ARBA" id="ARBA00022980"/>
    </source>
</evidence>
<dbReference type="SMART" id="SM00363">
    <property type="entry name" value="S4"/>
    <property type="match status" value="1"/>
</dbReference>
<evidence type="ECO:0000256" key="1">
    <source>
        <dbReference type="ARBA" id="ARBA00007465"/>
    </source>
</evidence>
<dbReference type="SUPFAM" id="SSF55174">
    <property type="entry name" value="Alpha-L RNA-binding motif"/>
    <property type="match status" value="1"/>
</dbReference>
<evidence type="ECO:0000256" key="5">
    <source>
        <dbReference type="ARBA" id="ARBA00023274"/>
    </source>
</evidence>
<evidence type="ECO:0000256" key="3">
    <source>
        <dbReference type="ARBA" id="ARBA00022884"/>
    </source>
</evidence>
<evidence type="ECO:0000259" key="8">
    <source>
        <dbReference type="SMART" id="SM00363"/>
    </source>
</evidence>
<dbReference type="InterPro" id="IPR002942">
    <property type="entry name" value="S4_RNA-bd"/>
</dbReference>
<evidence type="ECO:0000256" key="6">
    <source>
        <dbReference type="ARBA" id="ARBA00035254"/>
    </source>
</evidence>
<feature type="domain" description="Small ribosomal subunit protein uS4 N-terminal" evidence="9">
    <location>
        <begin position="7"/>
        <end position="72"/>
    </location>
</feature>
<feature type="domain" description="RNA-binding S4" evidence="8">
    <location>
        <begin position="76"/>
        <end position="135"/>
    </location>
</feature>
<dbReference type="Pfam" id="PF00163">
    <property type="entry name" value="Ribosomal_S4"/>
    <property type="match status" value="1"/>
</dbReference>
<keyword evidence="4 10" id="KW-0689">Ribosomal protein</keyword>
<evidence type="ECO:0000256" key="2">
    <source>
        <dbReference type="ARBA" id="ARBA00022730"/>
    </source>
</evidence>
<name>A0A7T0BSK5_9BACT</name>
<dbReference type="NCBIfam" id="NF003717">
    <property type="entry name" value="PRK05327.1"/>
    <property type="match status" value="1"/>
</dbReference>
<evidence type="ECO:0000256" key="7">
    <source>
        <dbReference type="PROSITE-ProRule" id="PRU00182"/>
    </source>
</evidence>
<protein>
    <recommendedName>
        <fullName evidence="6">Small ribosomal subunit protein uS4</fullName>
    </recommendedName>
</protein>
<dbReference type="Gene3D" id="1.10.1050.10">
    <property type="entry name" value="Ribosomal Protein S4 Delta 41, Chain A, domain 1"/>
    <property type="match status" value="1"/>
</dbReference>
<dbReference type="InterPro" id="IPR036986">
    <property type="entry name" value="S4_RNA-bd_sf"/>
</dbReference>
<dbReference type="InterPro" id="IPR001912">
    <property type="entry name" value="Ribosomal_uS4_N"/>
</dbReference>
<dbReference type="PANTHER" id="PTHR11831">
    <property type="entry name" value="30S 40S RIBOSOMAL PROTEIN"/>
    <property type="match status" value="1"/>
</dbReference>
<keyword evidence="3 7" id="KW-0694">RNA-binding</keyword>
<dbReference type="GO" id="GO:0003735">
    <property type="term" value="F:structural constituent of ribosome"/>
    <property type="evidence" value="ECO:0007669"/>
    <property type="project" value="TreeGrafter"/>
</dbReference>
<dbReference type="PANTHER" id="PTHR11831:SF4">
    <property type="entry name" value="SMALL RIBOSOMAL SUBUNIT PROTEIN US4M"/>
    <property type="match status" value="1"/>
</dbReference>
<keyword evidence="5" id="KW-0687">Ribonucleoprotein</keyword>
<dbReference type="Gene3D" id="3.10.290.10">
    <property type="entry name" value="RNA-binding S4 domain"/>
    <property type="match status" value="1"/>
</dbReference>
<reference evidence="10 11" key="1">
    <citation type="journal article" date="2020" name="Sci. Rep.">
        <title>Morphology, ultrastructure, genomics, and phylogeny of Euplotes vanleeuwenhoeki sp. nov. and its ultra-reduced endosymbiont Candidatus Pinguicoccus supinus sp. nov.</title>
        <authorList>
            <person name="Serra V."/>
            <person name="Gammuto L."/>
            <person name="Nitla V."/>
            <person name="Castelli M."/>
            <person name="Lanzoni O."/>
            <person name="Sassera D."/>
            <person name="Bandi C."/>
            <person name="Sandeep B.V."/>
            <person name="Verni F."/>
            <person name="Modeo L."/>
            <person name="Petroni G."/>
        </authorList>
    </citation>
    <scope>NUCLEOTIDE SEQUENCE [LARGE SCALE GENOMIC DNA]</scope>
    <source>
        <strain evidence="10 11">KKR18_Esm</strain>
    </source>
</reference>
<dbReference type="CDD" id="cd00165">
    <property type="entry name" value="S4"/>
    <property type="match status" value="1"/>
</dbReference>
<dbReference type="KEGG" id="psup:E5P55_01000"/>
<dbReference type="GO" id="GO:0015935">
    <property type="term" value="C:small ribosomal subunit"/>
    <property type="evidence" value="ECO:0007669"/>
    <property type="project" value="TreeGrafter"/>
</dbReference>
<organism evidence="10 11">
    <name type="scientific">Candidatus Pinguicoccus supinus</name>
    <dbReference type="NCBI Taxonomy" id="2529394"/>
    <lineage>
        <taxon>Bacteria</taxon>
        <taxon>Pseudomonadati</taxon>
        <taxon>Verrucomicrobiota</taxon>
        <taxon>Candidatus Pinguicoccus</taxon>
    </lineage>
</organism>
<dbReference type="AlphaFoldDB" id="A0A7T0BSK5"/>
<comment type="similarity">
    <text evidence="1">Belongs to the universal ribosomal protein uS4 family.</text>
</comment>
<dbReference type="GO" id="GO:0019843">
    <property type="term" value="F:rRNA binding"/>
    <property type="evidence" value="ECO:0007669"/>
    <property type="project" value="UniProtKB-KW"/>
</dbReference>
<dbReference type="GO" id="GO:0042274">
    <property type="term" value="P:ribosomal small subunit biogenesis"/>
    <property type="evidence" value="ECO:0007669"/>
    <property type="project" value="TreeGrafter"/>
</dbReference>
<evidence type="ECO:0000313" key="10">
    <source>
        <dbReference type="EMBL" id="QPJ58527.1"/>
    </source>
</evidence>
<evidence type="ECO:0000259" key="9">
    <source>
        <dbReference type="SMART" id="SM01390"/>
    </source>
</evidence>
<dbReference type="EMBL" id="CP039370">
    <property type="protein sequence ID" value="QPJ58527.1"/>
    <property type="molecule type" value="Genomic_DNA"/>
</dbReference>
<keyword evidence="2" id="KW-0699">rRNA-binding</keyword>
<dbReference type="Pfam" id="PF01479">
    <property type="entry name" value="S4"/>
    <property type="match status" value="1"/>
</dbReference>
<dbReference type="SMART" id="SM01390">
    <property type="entry name" value="Ribosomal_S4"/>
    <property type="match status" value="1"/>
</dbReference>
<gene>
    <name evidence="10" type="primary">rpsD</name>
    <name evidence="10" type="ORF">E5P55_01000</name>
</gene>
<keyword evidence="11" id="KW-1185">Reference proteome</keyword>